<evidence type="ECO:0000313" key="7">
    <source>
        <dbReference type="EMBL" id="PSN68355.1"/>
    </source>
</evidence>
<dbReference type="PANTHER" id="PTHR44200:SF1">
    <property type="entry name" value="DNAJ HOMOLOG SUBFAMILY C MEMBER 7"/>
    <property type="match status" value="1"/>
</dbReference>
<feature type="compositionally biased region" description="Polar residues" evidence="5">
    <location>
        <begin position="84"/>
        <end position="97"/>
    </location>
</feature>
<dbReference type="InterPro" id="IPR036869">
    <property type="entry name" value="J_dom_sf"/>
</dbReference>
<organism evidence="7 8">
    <name type="scientific">Corynespora cassiicola Philippines</name>
    <dbReference type="NCBI Taxonomy" id="1448308"/>
    <lineage>
        <taxon>Eukaryota</taxon>
        <taxon>Fungi</taxon>
        <taxon>Dikarya</taxon>
        <taxon>Ascomycota</taxon>
        <taxon>Pezizomycotina</taxon>
        <taxon>Dothideomycetes</taxon>
        <taxon>Pleosporomycetidae</taxon>
        <taxon>Pleosporales</taxon>
        <taxon>Corynesporascaceae</taxon>
        <taxon>Corynespora</taxon>
    </lineage>
</organism>
<feature type="region of interest" description="Disordered" evidence="5">
    <location>
        <begin position="1"/>
        <end position="168"/>
    </location>
</feature>
<dbReference type="Pfam" id="PF13432">
    <property type="entry name" value="TPR_16"/>
    <property type="match status" value="1"/>
</dbReference>
<feature type="repeat" description="TPR" evidence="4">
    <location>
        <begin position="399"/>
        <end position="432"/>
    </location>
</feature>
<proteinExistence type="predicted"/>
<dbReference type="STRING" id="1448308.A0A2T2NSD7"/>
<sequence>MVLPSLFNKHSKKSKHTDGPSLPPGSSSHKSNPGTPPSSPDKKTAHRVKDRDPRRSGSYSSKRSSKYDRDSHPLNLPPDELRRLSSQMSQLNDQGTPQPMDVDREFASSPAPSSPAAPQPPKANGTNGEQEGRPAPPPHRYTTSPPPQSANYAATPEDASPPAQPPTIDAEEYKAAGNKFFKIKDYPAAIKEYSKAIEADPKNATYYSNRAAALMSANRFEEALEDCKTADDLDPGNMKIRLRLGRLYTSLGRPDEAVSVYHSINATAKDMQPALIMQRHLRQAENTLKSSGSGSMVIYALNEAEKGLGASVTRPRKWALMRGEAHLQQGNVNAFGEAANVAMTLLRNNSQDPDALVLRGRVLYAQGENDKAIQHFRQALSCDPDFKEAVKNLRMVQKLERMKEEGNAAFKAGRFQEAIDTYSKALDVDPSNKNTNSKILQNRALCYTRQKSWKQAIADCDRALQLDPGYTKAKKTRAKALGESGNWEEAVREYKAIHEANPAEPGIAKEIRNAELELKKSQRKDYYKILGVGKDATETEIKKAYRKLAIVHHPDKNPGDEDAAERFKEIQEAHETLSDSQKRARYDSGEDLIDPSDMFGGGGGGFGGMGGGMGGGVQIDPEMLFNMFGGGMGGGRGGGGGFSFASGGGGGGASPFGGMGGMPGGGARRGQQFQGGGFPF</sequence>
<dbReference type="EMBL" id="KZ678134">
    <property type="protein sequence ID" value="PSN68355.1"/>
    <property type="molecule type" value="Genomic_DNA"/>
</dbReference>
<feature type="repeat" description="TPR" evidence="4">
    <location>
        <begin position="353"/>
        <end position="386"/>
    </location>
</feature>
<feature type="domain" description="J" evidence="6">
    <location>
        <begin position="525"/>
        <end position="590"/>
    </location>
</feature>
<gene>
    <name evidence="7" type="ORF">BS50DRAFT_609979</name>
</gene>
<dbReference type="AlphaFoldDB" id="A0A2T2NSD7"/>
<dbReference type="InterPro" id="IPR013105">
    <property type="entry name" value="TPR_2"/>
</dbReference>
<evidence type="ECO:0000256" key="4">
    <source>
        <dbReference type="PROSITE-ProRule" id="PRU00339"/>
    </source>
</evidence>
<evidence type="ECO:0000259" key="6">
    <source>
        <dbReference type="PROSITE" id="PS50076"/>
    </source>
</evidence>
<dbReference type="CDD" id="cd06257">
    <property type="entry name" value="DnaJ"/>
    <property type="match status" value="1"/>
</dbReference>
<dbReference type="Pfam" id="PF00515">
    <property type="entry name" value="TPR_1"/>
    <property type="match status" value="1"/>
</dbReference>
<protein>
    <submittedName>
        <fullName evidence="7">TPR-like protein</fullName>
    </submittedName>
</protein>
<dbReference type="Gene3D" id="1.10.287.110">
    <property type="entry name" value="DnaJ domain"/>
    <property type="match status" value="1"/>
</dbReference>
<dbReference type="PROSITE" id="PS50005">
    <property type="entry name" value="TPR"/>
    <property type="match status" value="5"/>
</dbReference>
<dbReference type="SMART" id="SM00271">
    <property type="entry name" value="DnaJ"/>
    <property type="match status" value="1"/>
</dbReference>
<dbReference type="PRINTS" id="PR00625">
    <property type="entry name" value="JDOMAIN"/>
</dbReference>
<keyword evidence="3" id="KW-0143">Chaperone</keyword>
<feature type="repeat" description="TPR" evidence="4">
    <location>
        <begin position="170"/>
        <end position="203"/>
    </location>
</feature>
<feature type="repeat" description="TPR" evidence="4">
    <location>
        <begin position="437"/>
        <end position="470"/>
    </location>
</feature>
<dbReference type="OrthoDB" id="10250354at2759"/>
<feature type="compositionally biased region" description="Pro residues" evidence="5">
    <location>
        <begin position="134"/>
        <end position="148"/>
    </location>
</feature>
<dbReference type="SUPFAM" id="SSF46565">
    <property type="entry name" value="Chaperone J-domain"/>
    <property type="match status" value="1"/>
</dbReference>
<name>A0A2T2NSD7_CORCC</name>
<dbReference type="Pfam" id="PF07719">
    <property type="entry name" value="TPR_2"/>
    <property type="match status" value="1"/>
</dbReference>
<dbReference type="FunFam" id="1.10.287.110:FF:000055">
    <property type="entry name" value="DnaJ subfamily C member 7"/>
    <property type="match status" value="1"/>
</dbReference>
<dbReference type="SMART" id="SM00028">
    <property type="entry name" value="TPR"/>
    <property type="match status" value="7"/>
</dbReference>
<dbReference type="InterPro" id="IPR052758">
    <property type="entry name" value="SRC_co-chaperone"/>
</dbReference>
<dbReference type="InterPro" id="IPR018253">
    <property type="entry name" value="DnaJ_domain_CS"/>
</dbReference>
<feature type="repeat" description="TPR" evidence="4">
    <location>
        <begin position="204"/>
        <end position="237"/>
    </location>
</feature>
<keyword evidence="8" id="KW-1185">Reference proteome</keyword>
<evidence type="ECO:0000256" key="3">
    <source>
        <dbReference type="ARBA" id="ARBA00023186"/>
    </source>
</evidence>
<dbReference type="InterPro" id="IPR019734">
    <property type="entry name" value="TPR_rpt"/>
</dbReference>
<dbReference type="Pfam" id="PF00226">
    <property type="entry name" value="DnaJ"/>
    <property type="match status" value="1"/>
</dbReference>
<feature type="compositionally biased region" description="Basic and acidic residues" evidence="5">
    <location>
        <begin position="40"/>
        <end position="55"/>
    </location>
</feature>
<dbReference type="SUPFAM" id="SSF48452">
    <property type="entry name" value="TPR-like"/>
    <property type="match status" value="1"/>
</dbReference>
<dbReference type="InterPro" id="IPR011990">
    <property type="entry name" value="TPR-like_helical_dom_sf"/>
</dbReference>
<evidence type="ECO:0000313" key="8">
    <source>
        <dbReference type="Proteomes" id="UP000240883"/>
    </source>
</evidence>
<dbReference type="Proteomes" id="UP000240883">
    <property type="component" value="Unassembled WGS sequence"/>
</dbReference>
<evidence type="ECO:0000256" key="2">
    <source>
        <dbReference type="ARBA" id="ARBA00022803"/>
    </source>
</evidence>
<keyword evidence="2 4" id="KW-0802">TPR repeat</keyword>
<dbReference type="PROSITE" id="PS00636">
    <property type="entry name" value="DNAJ_1"/>
    <property type="match status" value="1"/>
</dbReference>
<dbReference type="Pfam" id="PF14559">
    <property type="entry name" value="TPR_19"/>
    <property type="match status" value="1"/>
</dbReference>
<dbReference type="Gene3D" id="1.25.40.10">
    <property type="entry name" value="Tetratricopeptide repeat domain"/>
    <property type="match status" value="1"/>
</dbReference>
<evidence type="ECO:0000256" key="5">
    <source>
        <dbReference type="SAM" id="MobiDB-lite"/>
    </source>
</evidence>
<dbReference type="PANTHER" id="PTHR44200">
    <property type="entry name" value="DNAJ HOMOLOG SUBFAMILY C MEMBER 7"/>
    <property type="match status" value="1"/>
</dbReference>
<evidence type="ECO:0000256" key="1">
    <source>
        <dbReference type="ARBA" id="ARBA00022737"/>
    </source>
</evidence>
<dbReference type="FunFam" id="1.25.40.10:FF:000097">
    <property type="entry name" value="DnaJ homolog subfamily C member 7 homolog"/>
    <property type="match status" value="1"/>
</dbReference>
<reference evidence="7 8" key="1">
    <citation type="journal article" date="2018" name="Front. Microbiol.">
        <title>Genome-Wide Analysis of Corynespora cassiicola Leaf Fall Disease Putative Effectors.</title>
        <authorList>
            <person name="Lopez D."/>
            <person name="Ribeiro S."/>
            <person name="Label P."/>
            <person name="Fumanal B."/>
            <person name="Venisse J.S."/>
            <person name="Kohler A."/>
            <person name="de Oliveira R.R."/>
            <person name="Labutti K."/>
            <person name="Lipzen A."/>
            <person name="Lail K."/>
            <person name="Bauer D."/>
            <person name="Ohm R.A."/>
            <person name="Barry K.W."/>
            <person name="Spatafora J."/>
            <person name="Grigoriev I.V."/>
            <person name="Martin F.M."/>
            <person name="Pujade-Renaud V."/>
        </authorList>
    </citation>
    <scope>NUCLEOTIDE SEQUENCE [LARGE SCALE GENOMIC DNA]</scope>
    <source>
        <strain evidence="7 8">Philippines</strain>
    </source>
</reference>
<dbReference type="InterPro" id="IPR001623">
    <property type="entry name" value="DnaJ_domain"/>
</dbReference>
<dbReference type="PROSITE" id="PS50293">
    <property type="entry name" value="TPR_REGION"/>
    <property type="match status" value="1"/>
</dbReference>
<accession>A0A2T2NSD7</accession>
<dbReference type="PROSITE" id="PS50076">
    <property type="entry name" value="DNAJ_2"/>
    <property type="match status" value="1"/>
</dbReference>
<keyword evidence="1" id="KW-0677">Repeat</keyword>
<feature type="compositionally biased region" description="Pro residues" evidence="5">
    <location>
        <begin position="112"/>
        <end position="121"/>
    </location>
</feature>
<feature type="compositionally biased region" description="Polar residues" evidence="5">
    <location>
        <begin position="24"/>
        <end position="33"/>
    </location>
</feature>